<dbReference type="Proteomes" id="UP001620405">
    <property type="component" value="Unassembled WGS sequence"/>
</dbReference>
<keyword evidence="4" id="KW-1185">Reference proteome</keyword>
<organism evidence="3 4">
    <name type="scientific">Dyella lipolytica</name>
    <dbReference type="NCBI Taxonomy" id="1867835"/>
    <lineage>
        <taxon>Bacteria</taxon>
        <taxon>Pseudomonadati</taxon>
        <taxon>Pseudomonadota</taxon>
        <taxon>Gammaproteobacteria</taxon>
        <taxon>Lysobacterales</taxon>
        <taxon>Rhodanobacteraceae</taxon>
        <taxon>Dyella</taxon>
    </lineage>
</organism>
<keyword evidence="1" id="KW-0472">Membrane</keyword>
<dbReference type="InterPro" id="IPR010559">
    <property type="entry name" value="Sig_transdc_His_kin_internal"/>
</dbReference>
<protein>
    <submittedName>
        <fullName evidence="3">Histidine kinase</fullName>
    </submittedName>
</protein>
<proteinExistence type="predicted"/>
<evidence type="ECO:0000256" key="1">
    <source>
        <dbReference type="SAM" id="Phobius"/>
    </source>
</evidence>
<dbReference type="SUPFAM" id="SSF55874">
    <property type="entry name" value="ATPase domain of HSP90 chaperone/DNA topoisomerase II/histidine kinase"/>
    <property type="match status" value="1"/>
</dbReference>
<feature type="transmembrane region" description="Helical" evidence="1">
    <location>
        <begin position="12"/>
        <end position="38"/>
    </location>
</feature>
<evidence type="ECO:0000313" key="3">
    <source>
        <dbReference type="EMBL" id="MFK2874688.1"/>
    </source>
</evidence>
<keyword evidence="1" id="KW-0812">Transmembrane</keyword>
<dbReference type="PANTHER" id="PTHR34220:SF9">
    <property type="entry name" value="SIGNAL TRANSDUCTION HISTIDINE KINASE INTERNAL REGION DOMAIN-CONTAINING PROTEIN"/>
    <property type="match status" value="1"/>
</dbReference>
<dbReference type="InterPro" id="IPR036890">
    <property type="entry name" value="HATPase_C_sf"/>
</dbReference>
<keyword evidence="3" id="KW-0418">Kinase</keyword>
<keyword evidence="3" id="KW-0808">Transferase</keyword>
<accession>A0ABW8IXL9</accession>
<keyword evidence="1" id="KW-1133">Transmembrane helix</keyword>
<evidence type="ECO:0000313" key="4">
    <source>
        <dbReference type="Proteomes" id="UP001620405"/>
    </source>
</evidence>
<dbReference type="GO" id="GO:0016301">
    <property type="term" value="F:kinase activity"/>
    <property type="evidence" value="ECO:0007669"/>
    <property type="project" value="UniProtKB-KW"/>
</dbReference>
<dbReference type="Gene3D" id="3.30.565.10">
    <property type="entry name" value="Histidine kinase-like ATPase, C-terminal domain"/>
    <property type="match status" value="1"/>
</dbReference>
<gene>
    <name evidence="3" type="ORF">ISP13_14180</name>
</gene>
<sequence>MTDAPPETRSTRWTWIAAVWCAGALFDASQTIFVMHAMGEDSAWFFPFVISFVSWLPWVLATPLIIELARRWPIVHGAVLKMAIAHLVAFAIVSTVAETWSAWLRVAFNPWRRAQPPTFVHTWTSLFTVQILTFVIVYVLILTVTYVVDSREKMARQMTETARLNEELSRAQLAALQSQMDPHFMFNTLHSIVGLVRDQRNDAAVGMIVGLSEFLRRASEDSHRAQVTLTEEVEYLQRYIDIQKVRFGNRLRVSLDIPVELGHAQVPNLLLQPLVENAIKHGVSKRVAGGEIRVAGARCDGNLRLTVYNDGPWVREDLEAVPNGVGLSNLRSRLHILHGDGSELLLRPVDTGGVEVVVTLPFLEA</sequence>
<feature type="transmembrane region" description="Helical" evidence="1">
    <location>
        <begin position="78"/>
        <end position="103"/>
    </location>
</feature>
<feature type="transmembrane region" description="Helical" evidence="1">
    <location>
        <begin position="123"/>
        <end position="148"/>
    </location>
</feature>
<dbReference type="EMBL" id="JADIKG010000013">
    <property type="protein sequence ID" value="MFK2874688.1"/>
    <property type="molecule type" value="Genomic_DNA"/>
</dbReference>
<reference evidence="3 4" key="1">
    <citation type="submission" date="2020-10" db="EMBL/GenBank/DDBJ databases">
        <title>Phylogeny of dyella-like bacteria.</title>
        <authorList>
            <person name="Fu J."/>
        </authorList>
    </citation>
    <scope>NUCLEOTIDE SEQUENCE [LARGE SCALE GENOMIC DNA]</scope>
    <source>
        <strain evidence="3 4">DHOB07</strain>
    </source>
</reference>
<name>A0ABW8IXL9_9GAMM</name>
<feature type="transmembrane region" description="Helical" evidence="1">
    <location>
        <begin position="44"/>
        <end position="66"/>
    </location>
</feature>
<dbReference type="PANTHER" id="PTHR34220">
    <property type="entry name" value="SENSOR HISTIDINE KINASE YPDA"/>
    <property type="match status" value="1"/>
</dbReference>
<comment type="caution">
    <text evidence="3">The sequence shown here is derived from an EMBL/GenBank/DDBJ whole genome shotgun (WGS) entry which is preliminary data.</text>
</comment>
<dbReference type="Pfam" id="PF06580">
    <property type="entry name" value="His_kinase"/>
    <property type="match status" value="1"/>
</dbReference>
<feature type="domain" description="Signal transduction histidine kinase internal region" evidence="2">
    <location>
        <begin position="171"/>
        <end position="251"/>
    </location>
</feature>
<dbReference type="RefSeq" id="WP_284396704.1">
    <property type="nucleotide sequence ID" value="NZ_BSNQ01000003.1"/>
</dbReference>
<evidence type="ECO:0000259" key="2">
    <source>
        <dbReference type="Pfam" id="PF06580"/>
    </source>
</evidence>
<dbReference type="InterPro" id="IPR050640">
    <property type="entry name" value="Bact_2-comp_sensor_kinase"/>
</dbReference>